<reference evidence="2 3" key="1">
    <citation type="submission" date="2023-08" db="EMBL/GenBank/DDBJ databases">
        <title>Helicovermis profunda gen. nov., sp. nov., a novel mesophilic, fermentative bacterium within the Bacillota from a deep-sea hydrothermal vent chimney.</title>
        <authorList>
            <person name="Miyazaki U."/>
            <person name="Mizutani D."/>
            <person name="Hashimoto Y."/>
            <person name="Tame A."/>
            <person name="Sawayama S."/>
            <person name="Miyazaki J."/>
            <person name="Takai K."/>
            <person name="Nakagawa S."/>
        </authorList>
    </citation>
    <scope>NUCLEOTIDE SEQUENCE [LARGE SCALE GENOMIC DNA]</scope>
    <source>
        <strain evidence="2 3">S502</strain>
    </source>
</reference>
<name>A0AAU9ENS0_9FIRM</name>
<dbReference type="Gene3D" id="3.20.20.150">
    <property type="entry name" value="Divalent-metal-dependent TIM barrel enzymes"/>
    <property type="match status" value="1"/>
</dbReference>
<dbReference type="EMBL" id="AP028654">
    <property type="protein sequence ID" value="BEP29774.1"/>
    <property type="molecule type" value="Genomic_DNA"/>
</dbReference>
<dbReference type="KEGG" id="hprf:HLPR_21050"/>
<evidence type="ECO:0000313" key="3">
    <source>
        <dbReference type="Proteomes" id="UP001321786"/>
    </source>
</evidence>
<dbReference type="Proteomes" id="UP001321786">
    <property type="component" value="Chromosome"/>
</dbReference>
<gene>
    <name evidence="2" type="ORF">HLPR_21050</name>
</gene>
<accession>A0AAU9ENS0</accession>
<feature type="domain" description="Xylose isomerase-like TIM barrel" evidence="1">
    <location>
        <begin position="73"/>
        <end position="259"/>
    </location>
</feature>
<sequence>MNTFITLDEKIFNGIEFSNFLSIFDLRIIKGFEIAPHNSLLEEKKYLSLAKKIYTNKQNINFHVPNFLKSYNFELCDFIKDTTIKDNYKTLFKLIYNMIESSNKVPTLTFHGAKSIVESEQGHLKDDTYFFIDWALNYFEKNKIKIDLSFELTSKKDISFGSNREDILSTINDFDTSSFGICWDLTHDYLNNYDTYLNPSKNFVEKINNVHIHGFGKAPDSEIKTKHIPLNKSEINFDSQIKLLKDYNYSNAICNELLYGKTNNFIEDNLKDIALINKLLR</sequence>
<dbReference type="InterPro" id="IPR013022">
    <property type="entry name" value="Xyl_isomerase-like_TIM-brl"/>
</dbReference>
<organism evidence="2 3">
    <name type="scientific">Helicovermis profundi</name>
    <dbReference type="NCBI Taxonomy" id="3065157"/>
    <lineage>
        <taxon>Bacteria</taxon>
        <taxon>Bacillati</taxon>
        <taxon>Bacillota</taxon>
        <taxon>Clostridia</taxon>
        <taxon>Helicovermis</taxon>
    </lineage>
</organism>
<keyword evidence="3" id="KW-1185">Reference proteome</keyword>
<dbReference type="Pfam" id="PF01261">
    <property type="entry name" value="AP_endonuc_2"/>
    <property type="match status" value="1"/>
</dbReference>
<dbReference type="InterPro" id="IPR036237">
    <property type="entry name" value="Xyl_isomerase-like_sf"/>
</dbReference>
<protein>
    <recommendedName>
        <fullName evidence="1">Xylose isomerase-like TIM barrel domain-containing protein</fullName>
    </recommendedName>
</protein>
<dbReference type="AlphaFoldDB" id="A0AAU9ENS0"/>
<dbReference type="SUPFAM" id="SSF51658">
    <property type="entry name" value="Xylose isomerase-like"/>
    <property type="match status" value="1"/>
</dbReference>
<proteinExistence type="predicted"/>
<evidence type="ECO:0000313" key="2">
    <source>
        <dbReference type="EMBL" id="BEP29774.1"/>
    </source>
</evidence>
<dbReference type="RefSeq" id="WP_338535389.1">
    <property type="nucleotide sequence ID" value="NZ_AP028654.1"/>
</dbReference>
<evidence type="ECO:0000259" key="1">
    <source>
        <dbReference type="Pfam" id="PF01261"/>
    </source>
</evidence>